<dbReference type="Proteomes" id="UP001600888">
    <property type="component" value="Unassembled WGS sequence"/>
</dbReference>
<proteinExistence type="predicted"/>
<reference evidence="1 2" key="1">
    <citation type="submission" date="2024-03" db="EMBL/GenBank/DDBJ databases">
        <title>A high-quality draft genome sequence of Diaporthe vaccinii, a causative agent of upright dieback and viscid rot disease in cranberry plants.</title>
        <authorList>
            <person name="Sarrasin M."/>
            <person name="Lang B.F."/>
            <person name="Burger G."/>
        </authorList>
    </citation>
    <scope>NUCLEOTIDE SEQUENCE [LARGE SCALE GENOMIC DNA]</scope>
    <source>
        <strain evidence="1 2">IS7</strain>
    </source>
</reference>
<sequence length="77" mass="8622">MFTTTLSPDLLHKFNSGVNNPLSPAEMSRMAGWTSVDSEISCFRSLKCSHSFLVLLWQGHVALKNEVRTWEGRVGIV</sequence>
<accession>A0ABR4EHS0</accession>
<evidence type="ECO:0000313" key="2">
    <source>
        <dbReference type="Proteomes" id="UP001600888"/>
    </source>
</evidence>
<evidence type="ECO:0000313" key="1">
    <source>
        <dbReference type="EMBL" id="KAL2281978.1"/>
    </source>
</evidence>
<protein>
    <submittedName>
        <fullName evidence="1">Uncharacterized protein</fullName>
    </submittedName>
</protein>
<name>A0ABR4EHS0_9PEZI</name>
<organism evidence="1 2">
    <name type="scientific">Diaporthe vaccinii</name>
    <dbReference type="NCBI Taxonomy" id="105482"/>
    <lineage>
        <taxon>Eukaryota</taxon>
        <taxon>Fungi</taxon>
        <taxon>Dikarya</taxon>
        <taxon>Ascomycota</taxon>
        <taxon>Pezizomycotina</taxon>
        <taxon>Sordariomycetes</taxon>
        <taxon>Sordariomycetidae</taxon>
        <taxon>Diaporthales</taxon>
        <taxon>Diaporthaceae</taxon>
        <taxon>Diaporthe</taxon>
        <taxon>Diaporthe eres species complex</taxon>
    </lineage>
</organism>
<comment type="caution">
    <text evidence="1">The sequence shown here is derived from an EMBL/GenBank/DDBJ whole genome shotgun (WGS) entry which is preliminary data.</text>
</comment>
<dbReference type="EMBL" id="JBAWTH010000053">
    <property type="protein sequence ID" value="KAL2281978.1"/>
    <property type="molecule type" value="Genomic_DNA"/>
</dbReference>
<keyword evidence="2" id="KW-1185">Reference proteome</keyword>
<gene>
    <name evidence="1" type="ORF">FJTKL_11237</name>
</gene>